<keyword evidence="2" id="KW-1185">Reference proteome</keyword>
<comment type="caution">
    <text evidence="1">The sequence shown here is derived from an EMBL/GenBank/DDBJ whole genome shotgun (WGS) entry which is preliminary data.</text>
</comment>
<dbReference type="Proteomes" id="UP000179935">
    <property type="component" value="Unassembled WGS sequence"/>
</dbReference>
<sequence length="116" mass="13375">MIGRCQTRTSSWTEEWVKTCCDRCYFVPRNLTNDEQYRYLVEESEPEPDPDGCRVANEGLALAMCTQFDQGGLPTLQAKLEELRESMWWRSPHYDVFSGHAVVLAVEQACEPDPVR</sequence>
<gene>
    <name evidence="1" type="ORF">BIV24_25190</name>
</gene>
<proteinExistence type="predicted"/>
<dbReference type="AlphaFoldDB" id="A0A1S2P139"/>
<accession>A0A1S2P139</accession>
<protein>
    <submittedName>
        <fullName evidence="1">Uncharacterized protein</fullName>
    </submittedName>
</protein>
<organism evidence="1 2">
    <name type="scientific">Streptomyces colonosanans</name>
    <dbReference type="NCBI Taxonomy" id="1428652"/>
    <lineage>
        <taxon>Bacteria</taxon>
        <taxon>Bacillati</taxon>
        <taxon>Actinomycetota</taxon>
        <taxon>Actinomycetes</taxon>
        <taxon>Kitasatosporales</taxon>
        <taxon>Streptomycetaceae</taxon>
        <taxon>Streptomyces</taxon>
    </lineage>
</organism>
<evidence type="ECO:0000313" key="1">
    <source>
        <dbReference type="EMBL" id="OIJ87135.1"/>
    </source>
</evidence>
<reference evidence="1 2" key="1">
    <citation type="submission" date="2016-10" db="EMBL/GenBank/DDBJ databases">
        <title>Genome sequence of Streptomyces sp. MUSC 93.</title>
        <authorList>
            <person name="Lee L.-H."/>
            <person name="Ser H.-L."/>
            <person name="Law J.W.-F."/>
        </authorList>
    </citation>
    <scope>NUCLEOTIDE SEQUENCE [LARGE SCALE GENOMIC DNA]</scope>
    <source>
        <strain evidence="1 2">MUSC 93</strain>
    </source>
</reference>
<dbReference type="OrthoDB" id="4206661at2"/>
<dbReference type="STRING" id="1428652.BIV24_25190"/>
<name>A0A1S2P139_9ACTN</name>
<dbReference type="EMBL" id="MLYP01000068">
    <property type="protein sequence ID" value="OIJ87135.1"/>
    <property type="molecule type" value="Genomic_DNA"/>
</dbReference>
<evidence type="ECO:0000313" key="2">
    <source>
        <dbReference type="Proteomes" id="UP000179935"/>
    </source>
</evidence>
<dbReference type="RefSeq" id="WP_071368726.1">
    <property type="nucleotide sequence ID" value="NZ_MLYP01000068.1"/>
</dbReference>